<accession>A0AAD2CLR9</accession>
<gene>
    <name evidence="2" type="ORF">CYCCA115_LOCUS1088</name>
</gene>
<sequence>MLSMIGTGFSFEDGEQILVSVQKPMGMVLEQDDNESAKIVVTELDPSASAARAGIQVGDVLVAVQNTSVEQVDLDSVLGFIQNGPRVMNLRFQRPQQG</sequence>
<dbReference type="PROSITE" id="PS50106">
    <property type="entry name" value="PDZ"/>
    <property type="match status" value="1"/>
</dbReference>
<dbReference type="Proteomes" id="UP001295423">
    <property type="component" value="Unassembled WGS sequence"/>
</dbReference>
<name>A0AAD2CLR9_9STRA</name>
<dbReference type="AlphaFoldDB" id="A0AAD2CLR9"/>
<evidence type="ECO:0000313" key="3">
    <source>
        <dbReference type="Proteomes" id="UP001295423"/>
    </source>
</evidence>
<comment type="caution">
    <text evidence="2">The sequence shown here is derived from an EMBL/GenBank/DDBJ whole genome shotgun (WGS) entry which is preliminary data.</text>
</comment>
<dbReference type="SUPFAM" id="SSF50156">
    <property type="entry name" value="PDZ domain-like"/>
    <property type="match status" value="1"/>
</dbReference>
<dbReference type="EMBL" id="CAKOGP040000002">
    <property type="protein sequence ID" value="CAJ1924513.1"/>
    <property type="molecule type" value="Genomic_DNA"/>
</dbReference>
<dbReference type="Pfam" id="PF00595">
    <property type="entry name" value="PDZ"/>
    <property type="match status" value="1"/>
</dbReference>
<protein>
    <recommendedName>
        <fullName evidence="1">PDZ domain-containing protein</fullName>
    </recommendedName>
</protein>
<dbReference type="Gene3D" id="2.30.42.10">
    <property type="match status" value="1"/>
</dbReference>
<dbReference type="SMART" id="SM00228">
    <property type="entry name" value="PDZ"/>
    <property type="match status" value="1"/>
</dbReference>
<dbReference type="InterPro" id="IPR001478">
    <property type="entry name" value="PDZ"/>
</dbReference>
<dbReference type="InterPro" id="IPR036034">
    <property type="entry name" value="PDZ_sf"/>
</dbReference>
<feature type="domain" description="PDZ" evidence="1">
    <location>
        <begin position="25"/>
        <end position="96"/>
    </location>
</feature>
<evidence type="ECO:0000259" key="1">
    <source>
        <dbReference type="PROSITE" id="PS50106"/>
    </source>
</evidence>
<keyword evidence="3" id="KW-1185">Reference proteome</keyword>
<evidence type="ECO:0000313" key="2">
    <source>
        <dbReference type="EMBL" id="CAJ1924513.1"/>
    </source>
</evidence>
<reference evidence="2" key="1">
    <citation type="submission" date="2023-08" db="EMBL/GenBank/DDBJ databases">
        <authorList>
            <person name="Audoor S."/>
            <person name="Bilcke G."/>
        </authorList>
    </citation>
    <scope>NUCLEOTIDE SEQUENCE</scope>
</reference>
<proteinExistence type="predicted"/>
<organism evidence="2 3">
    <name type="scientific">Cylindrotheca closterium</name>
    <dbReference type="NCBI Taxonomy" id="2856"/>
    <lineage>
        <taxon>Eukaryota</taxon>
        <taxon>Sar</taxon>
        <taxon>Stramenopiles</taxon>
        <taxon>Ochrophyta</taxon>
        <taxon>Bacillariophyta</taxon>
        <taxon>Bacillariophyceae</taxon>
        <taxon>Bacillariophycidae</taxon>
        <taxon>Bacillariales</taxon>
        <taxon>Bacillariaceae</taxon>
        <taxon>Cylindrotheca</taxon>
    </lineage>
</organism>